<organism evidence="14 15">
    <name type="scientific">Coemansia pectinata</name>
    <dbReference type="NCBI Taxonomy" id="1052879"/>
    <lineage>
        <taxon>Eukaryota</taxon>
        <taxon>Fungi</taxon>
        <taxon>Fungi incertae sedis</taxon>
        <taxon>Zoopagomycota</taxon>
        <taxon>Kickxellomycotina</taxon>
        <taxon>Kickxellomycetes</taxon>
        <taxon>Kickxellales</taxon>
        <taxon>Kickxellaceae</taxon>
        <taxon>Coemansia</taxon>
    </lineage>
</organism>
<comment type="caution">
    <text evidence="14">The sequence shown here is derived from an EMBL/GenBank/DDBJ whole genome shotgun (WGS) entry which is preliminary data.</text>
</comment>
<keyword evidence="11" id="KW-0472">Membrane</keyword>
<keyword evidence="6" id="KW-0808">Transferase</keyword>
<dbReference type="EMBL" id="JANBUH010000459">
    <property type="protein sequence ID" value="KAJ2751027.1"/>
    <property type="molecule type" value="Genomic_DNA"/>
</dbReference>
<evidence type="ECO:0000313" key="14">
    <source>
        <dbReference type="EMBL" id="KAJ2751027.1"/>
    </source>
</evidence>
<evidence type="ECO:0000256" key="11">
    <source>
        <dbReference type="ARBA" id="ARBA00023136"/>
    </source>
</evidence>
<comment type="subcellular location">
    <subcellularLocation>
        <location evidence="2">Endoplasmic reticulum membrane</location>
    </subcellularLocation>
</comment>
<dbReference type="OrthoDB" id="19639at2759"/>
<dbReference type="GO" id="GO:0005789">
    <property type="term" value="C:endoplasmic reticulum membrane"/>
    <property type="evidence" value="ECO:0007669"/>
    <property type="project" value="UniProtKB-SubCell"/>
</dbReference>
<name>A0A9W8GV50_9FUNG</name>
<dbReference type="Proteomes" id="UP001140011">
    <property type="component" value="Unassembled WGS sequence"/>
</dbReference>
<dbReference type="SUPFAM" id="SSF64005">
    <property type="entry name" value="Undecaprenyl diphosphate synthase"/>
    <property type="match status" value="1"/>
</dbReference>
<evidence type="ECO:0000256" key="13">
    <source>
        <dbReference type="SAM" id="SignalP"/>
    </source>
</evidence>
<protein>
    <recommendedName>
        <fullName evidence="5">ditrans,polycis-polyprenyl diphosphate synthase [(2E,6E)-farnesyldiphosphate specific]</fullName>
        <ecNumber evidence="5">2.5.1.87</ecNumber>
    </recommendedName>
</protein>
<dbReference type="PANTHER" id="PTHR21528:SF0">
    <property type="entry name" value="DEHYDRODOLICHYL DIPHOSPHATE SYNTHASE COMPLEX SUBUNIT NUS1"/>
    <property type="match status" value="1"/>
</dbReference>
<evidence type="ECO:0000256" key="7">
    <source>
        <dbReference type="ARBA" id="ARBA00022692"/>
    </source>
</evidence>
<evidence type="ECO:0000313" key="15">
    <source>
        <dbReference type="Proteomes" id="UP001140011"/>
    </source>
</evidence>
<feature type="chain" id="PRO_5040877770" description="ditrans,polycis-polyprenyl diphosphate synthase [(2E,6E)-farnesyldiphosphate specific]" evidence="13">
    <location>
        <begin position="22"/>
        <end position="325"/>
    </location>
</feature>
<evidence type="ECO:0000256" key="6">
    <source>
        <dbReference type="ARBA" id="ARBA00022679"/>
    </source>
</evidence>
<keyword evidence="10" id="KW-1133">Transmembrane helix</keyword>
<comment type="cofactor">
    <cofactor evidence="1">
        <name>Mg(2+)</name>
        <dbReference type="ChEBI" id="CHEBI:18420"/>
    </cofactor>
</comment>
<keyword evidence="8" id="KW-0256">Endoplasmic reticulum</keyword>
<evidence type="ECO:0000256" key="8">
    <source>
        <dbReference type="ARBA" id="ARBA00022824"/>
    </source>
</evidence>
<dbReference type="AlphaFoldDB" id="A0A9W8GV50"/>
<evidence type="ECO:0000256" key="10">
    <source>
        <dbReference type="ARBA" id="ARBA00022989"/>
    </source>
</evidence>
<feature type="signal peptide" evidence="13">
    <location>
        <begin position="1"/>
        <end position="21"/>
    </location>
</feature>
<keyword evidence="15" id="KW-1185">Reference proteome</keyword>
<dbReference type="InterPro" id="IPR038887">
    <property type="entry name" value="Nus1/NgBR"/>
</dbReference>
<proteinExistence type="inferred from homology"/>
<evidence type="ECO:0000256" key="1">
    <source>
        <dbReference type="ARBA" id="ARBA00001946"/>
    </source>
</evidence>
<evidence type="ECO:0000256" key="12">
    <source>
        <dbReference type="ARBA" id="ARBA00047353"/>
    </source>
</evidence>
<dbReference type="EC" id="2.5.1.87" evidence="5"/>
<dbReference type="GO" id="GO:1904423">
    <property type="term" value="C:dehydrodolichyl diphosphate synthase complex"/>
    <property type="evidence" value="ECO:0007669"/>
    <property type="project" value="InterPro"/>
</dbReference>
<dbReference type="PANTHER" id="PTHR21528">
    <property type="entry name" value="DEHYDRODOLICHYL DIPHOSPHATE SYNTHASE COMPLEX SUBUNIT NUS1"/>
    <property type="match status" value="1"/>
</dbReference>
<comment type="pathway">
    <text evidence="3">Protein modification; protein glycosylation.</text>
</comment>
<reference evidence="14" key="1">
    <citation type="submission" date="2022-07" db="EMBL/GenBank/DDBJ databases">
        <title>Phylogenomic reconstructions and comparative analyses of Kickxellomycotina fungi.</title>
        <authorList>
            <person name="Reynolds N.K."/>
            <person name="Stajich J.E."/>
            <person name="Barry K."/>
            <person name="Grigoriev I.V."/>
            <person name="Crous P."/>
            <person name="Smith M.E."/>
        </authorList>
    </citation>
    <scope>NUCLEOTIDE SEQUENCE</scope>
    <source>
        <strain evidence="14">BCRC 34297</strain>
    </source>
</reference>
<keyword evidence="9" id="KW-0460">Magnesium</keyword>
<evidence type="ECO:0000256" key="9">
    <source>
        <dbReference type="ARBA" id="ARBA00022842"/>
    </source>
</evidence>
<dbReference type="InterPro" id="IPR036424">
    <property type="entry name" value="UPP_synth-like_sf"/>
</dbReference>
<sequence length="325" mass="35701">MSAAVWLVTILLLAALAHVGGNGDQEITGKTLKRNAWQQLCDGLCALVLRAAHLAFTIHRSFQAWVQNSLSQAELDVQELLQGDDTEELTEKRQHLADFLQSLPQRPEHFAVILPEANECSQGGTMAFEVDAVETLCTCALLAKVPRLTVYTRNGSLKTSFDEIAYRLRKSSMTQRVTANGRMARICLDDGKHVEYSGGDDMDVDADLCIERPLSLHVSLWSRDNGYPALARLARELASQAECGRLPSGSIDESYVATKLVDAAGHQHPDLVLLYDDLVCIPDFPPWQLQNSEVFQVGSATARSLGNAVLSAFASYANIEKRFGK</sequence>
<comment type="similarity">
    <text evidence="4">Belongs to the UPP synthase family.</text>
</comment>
<accession>A0A9W8GV50</accession>
<evidence type="ECO:0000256" key="4">
    <source>
        <dbReference type="ARBA" id="ARBA00005432"/>
    </source>
</evidence>
<evidence type="ECO:0000256" key="5">
    <source>
        <dbReference type="ARBA" id="ARBA00012596"/>
    </source>
</evidence>
<keyword evidence="13" id="KW-0732">Signal</keyword>
<evidence type="ECO:0000256" key="3">
    <source>
        <dbReference type="ARBA" id="ARBA00004922"/>
    </source>
</evidence>
<evidence type="ECO:0000256" key="2">
    <source>
        <dbReference type="ARBA" id="ARBA00004586"/>
    </source>
</evidence>
<dbReference type="Gene3D" id="3.40.1180.10">
    <property type="entry name" value="Decaprenyl diphosphate synthase-like"/>
    <property type="match status" value="1"/>
</dbReference>
<dbReference type="GO" id="GO:0045547">
    <property type="term" value="F:ditrans,polycis-polyprenyl diphosphate synthase [(2E,6E)-farnesyl diphosphate specific] activity"/>
    <property type="evidence" value="ECO:0007669"/>
    <property type="project" value="UniProtKB-EC"/>
</dbReference>
<gene>
    <name evidence="14" type="ORF">GGI19_004742</name>
</gene>
<keyword evidence="7" id="KW-0812">Transmembrane</keyword>
<comment type="catalytic activity">
    <reaction evidence="12">
        <text>n isopentenyl diphosphate + (2E,6E)-farnesyl diphosphate = a di-trans,poly-cis-polyprenyl diphosphate + n diphosphate</text>
        <dbReference type="Rhea" id="RHEA:53008"/>
        <dbReference type="Rhea" id="RHEA-COMP:19494"/>
        <dbReference type="ChEBI" id="CHEBI:33019"/>
        <dbReference type="ChEBI" id="CHEBI:128769"/>
        <dbReference type="ChEBI" id="CHEBI:136960"/>
        <dbReference type="ChEBI" id="CHEBI:175763"/>
        <dbReference type="EC" id="2.5.1.87"/>
    </reaction>
</comment>